<sequence length="139" mass="16102">MSHEFRPGEVISYPYLWAWQQLRGETEGRKQRPVCVVVAIRSARDGNTHLVLLAITTQPPQAGRVALEIPDIERRRAGLGDLKQSWIVIDEYNYDIVEQSWYIEPYQKALGRFSKSFMMKIAAMFVKARSQSGRVKRFD</sequence>
<name>A0A246DVQ1_9HYPH</name>
<evidence type="ECO:0000313" key="2">
    <source>
        <dbReference type="Proteomes" id="UP000197269"/>
    </source>
</evidence>
<accession>A0A246DVQ1</accession>
<dbReference type="Proteomes" id="UP000197269">
    <property type="component" value="Unassembled WGS sequence"/>
</dbReference>
<proteinExistence type="predicted"/>
<protein>
    <recommendedName>
        <fullName evidence="3">Growth inhibitor PemK</fullName>
    </recommendedName>
</protein>
<dbReference type="EMBL" id="MXPU01000008">
    <property type="protein sequence ID" value="OWO94426.1"/>
    <property type="molecule type" value="Genomic_DNA"/>
</dbReference>
<gene>
    <name evidence="1" type="ORF">B5E41_13690</name>
</gene>
<dbReference type="RefSeq" id="WP_088394743.1">
    <property type="nucleotide sequence ID" value="NZ_MXPU01000008.1"/>
</dbReference>
<organism evidence="1 2">
    <name type="scientific">Rhizobium esperanzae</name>
    <dbReference type="NCBI Taxonomy" id="1967781"/>
    <lineage>
        <taxon>Bacteria</taxon>
        <taxon>Pseudomonadati</taxon>
        <taxon>Pseudomonadota</taxon>
        <taxon>Alphaproteobacteria</taxon>
        <taxon>Hyphomicrobiales</taxon>
        <taxon>Rhizobiaceae</taxon>
        <taxon>Rhizobium/Agrobacterium group</taxon>
        <taxon>Rhizobium</taxon>
    </lineage>
</organism>
<reference evidence="1 2" key="1">
    <citation type="submission" date="2017-03" db="EMBL/GenBank/DDBJ databases">
        <title>Genome of strain Rhizobium sp. CNPSo 668.</title>
        <authorList>
            <person name="Ribeiro R."/>
        </authorList>
    </citation>
    <scope>NUCLEOTIDE SEQUENCE [LARGE SCALE GENOMIC DNA]</scope>
    <source>
        <strain evidence="1 2">CNPSo 668</strain>
    </source>
</reference>
<evidence type="ECO:0008006" key="3">
    <source>
        <dbReference type="Google" id="ProtNLM"/>
    </source>
</evidence>
<evidence type="ECO:0000313" key="1">
    <source>
        <dbReference type="EMBL" id="OWO94426.1"/>
    </source>
</evidence>
<dbReference type="AlphaFoldDB" id="A0A246DVQ1"/>
<comment type="caution">
    <text evidence="1">The sequence shown here is derived from an EMBL/GenBank/DDBJ whole genome shotgun (WGS) entry which is preliminary data.</text>
</comment>